<dbReference type="AlphaFoldDB" id="A0A5J4L5A7"/>
<proteinExistence type="predicted"/>
<accession>A0A5J4L5A7</accession>
<dbReference type="InterPro" id="IPR014942">
    <property type="entry name" value="AbiEii"/>
</dbReference>
<evidence type="ECO:0008006" key="2">
    <source>
        <dbReference type="Google" id="ProtNLM"/>
    </source>
</evidence>
<gene>
    <name evidence="1" type="ORF">A45J_1779</name>
</gene>
<name>A0A5J4L5A7_9ZZZZ</name>
<reference evidence="1" key="1">
    <citation type="submission" date="2019-10" db="EMBL/GenBank/DDBJ databases">
        <title>Metagenomic sequencing of thiosulfate-disproportionating enrichment culture.</title>
        <authorList>
            <person name="Umezawa K."/>
            <person name="Kojima H."/>
            <person name="Fukui M."/>
        </authorList>
    </citation>
    <scope>NUCLEOTIDE SEQUENCE</scope>
    <source>
        <strain evidence="1">45J</strain>
    </source>
</reference>
<dbReference type="Gene3D" id="3.10.450.620">
    <property type="entry name" value="JHP933, nucleotidyltransferase-like core domain"/>
    <property type="match status" value="1"/>
</dbReference>
<sequence length="158" mass="19016">MQDLIRQERFEIEVLDRLRSGRFLDSLIFTGGTMLRLCYSLNRFSIDLDFYLYKEIDARDYFRRLKEYLSRYYVIKDAENKFYTMIFEIKSKDFPRSLKIKIRKKTGKFKTDLSIAYSKYADKQVLVRSLSLEEVMMSKIEAFLGRKEIRDVFDISGN</sequence>
<comment type="caution">
    <text evidence="1">The sequence shown here is derived from an EMBL/GenBank/DDBJ whole genome shotgun (WGS) entry which is preliminary data.</text>
</comment>
<dbReference type="Pfam" id="PF08843">
    <property type="entry name" value="AbiEii"/>
    <property type="match status" value="1"/>
</dbReference>
<protein>
    <recommendedName>
        <fullName evidence="2">Nucleotidyl transferase AbiEii/AbiGii toxin family protein</fullName>
    </recommendedName>
</protein>
<organism evidence="1">
    <name type="scientific">hot springs metagenome</name>
    <dbReference type="NCBI Taxonomy" id="433727"/>
    <lineage>
        <taxon>unclassified sequences</taxon>
        <taxon>metagenomes</taxon>
        <taxon>ecological metagenomes</taxon>
    </lineage>
</organism>
<evidence type="ECO:0000313" key="1">
    <source>
        <dbReference type="EMBL" id="GER94021.1"/>
    </source>
</evidence>
<dbReference type="EMBL" id="BLAB01000001">
    <property type="protein sequence ID" value="GER94021.1"/>
    <property type="molecule type" value="Genomic_DNA"/>
</dbReference>